<dbReference type="EMBL" id="FLUM01000001">
    <property type="protein sequence ID" value="SBV97250.1"/>
    <property type="molecule type" value="Genomic_DNA"/>
</dbReference>
<dbReference type="AlphaFoldDB" id="A0A212JCT0"/>
<dbReference type="InterPro" id="IPR036278">
    <property type="entry name" value="Sialidase_sf"/>
</dbReference>
<dbReference type="Gene3D" id="2.130.10.10">
    <property type="entry name" value="YVTN repeat-like/Quinoprotein amine dehydrogenase"/>
    <property type="match status" value="1"/>
</dbReference>
<evidence type="ECO:0000256" key="1">
    <source>
        <dbReference type="SAM" id="SignalP"/>
    </source>
</evidence>
<gene>
    <name evidence="2" type="ORF">KL86DYS1_11861</name>
</gene>
<evidence type="ECO:0008006" key="3">
    <source>
        <dbReference type="Google" id="ProtNLM"/>
    </source>
</evidence>
<evidence type="ECO:0000313" key="2">
    <source>
        <dbReference type="EMBL" id="SBV97250.1"/>
    </source>
</evidence>
<dbReference type="Pfam" id="PF15892">
    <property type="entry name" value="BNR_4"/>
    <property type="match status" value="1"/>
</dbReference>
<name>A0A212JCT0_9BACT</name>
<reference evidence="2" key="1">
    <citation type="submission" date="2016-04" db="EMBL/GenBank/DDBJ databases">
        <authorList>
            <person name="Evans L.H."/>
            <person name="Alamgir A."/>
            <person name="Owens N."/>
            <person name="Weber N.D."/>
            <person name="Virtaneva K."/>
            <person name="Barbian K."/>
            <person name="Babar A."/>
            <person name="Rosenke K."/>
        </authorList>
    </citation>
    <scope>NUCLEOTIDE SEQUENCE</scope>
    <source>
        <strain evidence="2">86-1</strain>
    </source>
</reference>
<feature type="signal peptide" evidence="1">
    <location>
        <begin position="1"/>
        <end position="19"/>
    </location>
</feature>
<dbReference type="RefSeq" id="WP_296940168.1">
    <property type="nucleotide sequence ID" value="NZ_LT599032.1"/>
</dbReference>
<keyword evidence="1" id="KW-0732">Signal</keyword>
<dbReference type="SUPFAM" id="SSF50939">
    <property type="entry name" value="Sialidases"/>
    <property type="match status" value="1"/>
</dbReference>
<accession>A0A212JCT0</accession>
<proteinExistence type="predicted"/>
<dbReference type="InterPro" id="IPR015943">
    <property type="entry name" value="WD40/YVTN_repeat-like_dom_sf"/>
</dbReference>
<feature type="chain" id="PRO_5012442688" description="BNR repeat-containing family member" evidence="1">
    <location>
        <begin position="20"/>
        <end position="480"/>
    </location>
</feature>
<organism evidence="2">
    <name type="scientific">uncultured Dysgonomonas sp</name>
    <dbReference type="NCBI Taxonomy" id="206096"/>
    <lineage>
        <taxon>Bacteria</taxon>
        <taxon>Pseudomonadati</taxon>
        <taxon>Bacteroidota</taxon>
        <taxon>Bacteroidia</taxon>
        <taxon>Bacteroidales</taxon>
        <taxon>Dysgonomonadaceae</taxon>
        <taxon>Dysgonomonas</taxon>
        <taxon>environmental samples</taxon>
    </lineage>
</organism>
<protein>
    <recommendedName>
        <fullName evidence="3">BNR repeat-containing family member</fullName>
    </recommendedName>
</protein>
<sequence>MKKIFLILSILFLTVEINAQESMSNTKIDGFKGAWFTLGQYSKYGDKYSGGLGTYTAKHIPLAIYAPEVDKTFFVYGGIAEGRSSNADIAEKKHTAKDYGNYLLCMAACFDHKTKTVSRPTVVHDKGGVYDPHDNPSIALDPKGYIWVFVSGRGVERPGYKYRSSVPYSVDKFDLISEDEMTYPQPKYIKDKGFLHLFTKYHGARLLYFNTSDKEGMKWTQDKQLVAIKRKTDKYAGHYQISGQDGDKVGFFYNWHPDGVGNRRTNIYYMQTTDFGNTWTTVENTPLNLPITEVSNATMVKEFFSKGENVYIKDMSFDENGFPVALYLSGKGPEPGPDNGPRQWSTIRWNGKEWINKHITTSNNNYDTGSLWIDEKRWLAVIPSEEGPQKWGAGGEVVMWESKDKGKTWKKKKQVTRSSKRNNNYIRKVVNGIDPFMYFWGDGDTDKLSISELYFGDSKGNVWKLPYKMEKQEIKPQRLK</sequence>